<feature type="transmembrane region" description="Helical" evidence="7">
    <location>
        <begin position="237"/>
        <end position="265"/>
    </location>
</feature>
<keyword evidence="11" id="KW-1185">Reference proteome</keyword>
<reference evidence="9 11" key="2">
    <citation type="submission" date="2018-11" db="EMBL/GenBank/DDBJ databases">
        <authorList>
            <consortium name="Pathogen Informatics"/>
        </authorList>
    </citation>
    <scope>NUCLEOTIDE SEQUENCE [LARGE SCALE GENOMIC DNA]</scope>
</reference>
<keyword evidence="2 7" id="KW-0808">Transferase</keyword>
<evidence type="ECO:0000256" key="5">
    <source>
        <dbReference type="ARBA" id="ARBA00023136"/>
    </source>
</evidence>
<comment type="similarity">
    <text evidence="7">Belongs to the DHHC palmitoyltransferase family.</text>
</comment>
<organism evidence="10 12">
    <name type="scientific">Dracunculus medinensis</name>
    <name type="common">Guinea worm</name>
    <dbReference type="NCBI Taxonomy" id="318479"/>
    <lineage>
        <taxon>Eukaryota</taxon>
        <taxon>Metazoa</taxon>
        <taxon>Ecdysozoa</taxon>
        <taxon>Nematoda</taxon>
        <taxon>Chromadorea</taxon>
        <taxon>Rhabditida</taxon>
        <taxon>Spirurina</taxon>
        <taxon>Dracunculoidea</taxon>
        <taxon>Dracunculidae</taxon>
        <taxon>Dracunculus</taxon>
    </lineage>
</organism>
<evidence type="ECO:0000313" key="12">
    <source>
        <dbReference type="WBParaSite" id="DME_0000563801-mRNA-1"/>
    </source>
</evidence>
<dbReference type="OrthoDB" id="331948at2759"/>
<evidence type="ECO:0000256" key="6">
    <source>
        <dbReference type="ARBA" id="ARBA00023315"/>
    </source>
</evidence>
<dbReference type="PANTHER" id="PTHR12246">
    <property type="entry name" value="PALMITOYLTRANSFERASE ZDHHC16"/>
    <property type="match status" value="1"/>
</dbReference>
<evidence type="ECO:0000313" key="9">
    <source>
        <dbReference type="EMBL" id="VDN50710.1"/>
    </source>
</evidence>
<dbReference type="GO" id="GO:0019706">
    <property type="term" value="F:protein-cysteine S-palmitoyltransferase activity"/>
    <property type="evidence" value="ECO:0007669"/>
    <property type="project" value="UniProtKB-EC"/>
</dbReference>
<comment type="subcellular location">
    <subcellularLocation>
        <location evidence="1">Membrane</location>
        <topology evidence="1">Multi-pass membrane protein</topology>
    </subcellularLocation>
</comment>
<dbReference type="Pfam" id="PF01529">
    <property type="entry name" value="DHHC"/>
    <property type="match status" value="1"/>
</dbReference>
<dbReference type="Proteomes" id="UP000038040">
    <property type="component" value="Unplaced"/>
</dbReference>
<evidence type="ECO:0000256" key="4">
    <source>
        <dbReference type="ARBA" id="ARBA00022989"/>
    </source>
</evidence>
<comment type="domain">
    <text evidence="7">The DHHC domain is required for palmitoyltransferase activity.</text>
</comment>
<feature type="domain" description="Palmitoyltransferase DHHC" evidence="8">
    <location>
        <begin position="156"/>
        <end position="280"/>
    </location>
</feature>
<evidence type="ECO:0000256" key="2">
    <source>
        <dbReference type="ARBA" id="ARBA00022679"/>
    </source>
</evidence>
<gene>
    <name evidence="9" type="ORF">DME_LOCUS683</name>
</gene>
<dbReference type="InterPro" id="IPR001594">
    <property type="entry name" value="Palmitoyltrfase_DHHC"/>
</dbReference>
<dbReference type="PROSITE" id="PS50216">
    <property type="entry name" value="DHHC"/>
    <property type="match status" value="1"/>
</dbReference>
<keyword evidence="4 7" id="KW-1133">Transmembrane helix</keyword>
<feature type="transmembrane region" description="Helical" evidence="7">
    <location>
        <begin position="79"/>
        <end position="103"/>
    </location>
</feature>
<keyword evidence="6 7" id="KW-0012">Acyltransferase</keyword>
<feature type="transmembrane region" description="Helical" evidence="7">
    <location>
        <begin position="196"/>
        <end position="217"/>
    </location>
</feature>
<sequence length="440" mass="50903">MCMLSLSLNSDLNESLLRRVLCLTSNDCMAHRRLFPKNRKYISISEDHFLFVDNCIIDAPTWPVGFEKYVPDKPSFKRLLHWGPIIALIIILLVGSTATYLHIQWWPLKSSFACIHFVSFLFLNYCTLTNLCRSSLIGPGYLPFSWRPPDESFESRLQFCKICDGYKAPRSHHCCRCGPWINNCVGHRNHAYFIRFLVAAVIGCIHAVFIISCSIYYCIFRVWYIHYGIGDEPEVILSVYLFICSVFALGLAVGVIIAVGFLLFIQLKSVLKNRTGIEDYIVNKAESRERSDPFLYPYNLGWKRNFLEVLGTWDGSTKGNGVWWPVISPATQFSFSEEQLIQKRIKRENAYEVNIVRSFPGGYCKSISFGIRTWIWQPWTDESRIAVKEGEHWLVTRADKYWLYGTRKDNPGDLNNGEQCLKDLQFVPRGWFPRSCVDNL</sequence>
<comment type="catalytic activity">
    <reaction evidence="7">
        <text>L-cysteinyl-[protein] + hexadecanoyl-CoA = S-hexadecanoyl-L-cysteinyl-[protein] + CoA</text>
        <dbReference type="Rhea" id="RHEA:36683"/>
        <dbReference type="Rhea" id="RHEA-COMP:10131"/>
        <dbReference type="Rhea" id="RHEA-COMP:11032"/>
        <dbReference type="ChEBI" id="CHEBI:29950"/>
        <dbReference type="ChEBI" id="CHEBI:57287"/>
        <dbReference type="ChEBI" id="CHEBI:57379"/>
        <dbReference type="ChEBI" id="CHEBI:74151"/>
        <dbReference type="EC" id="2.3.1.225"/>
    </reaction>
</comment>
<dbReference type="GO" id="GO:0016020">
    <property type="term" value="C:membrane"/>
    <property type="evidence" value="ECO:0007669"/>
    <property type="project" value="UniProtKB-SubCell"/>
</dbReference>
<evidence type="ECO:0000313" key="11">
    <source>
        <dbReference type="Proteomes" id="UP000274756"/>
    </source>
</evidence>
<dbReference type="AlphaFoldDB" id="A0A0N4UE54"/>
<name>A0A0N4UE54_DRAME</name>
<evidence type="ECO:0000256" key="1">
    <source>
        <dbReference type="ARBA" id="ARBA00004141"/>
    </source>
</evidence>
<feature type="transmembrane region" description="Helical" evidence="7">
    <location>
        <begin position="109"/>
        <end position="128"/>
    </location>
</feature>
<dbReference type="STRING" id="318479.A0A0N4UE54"/>
<dbReference type="EC" id="2.3.1.225" evidence="7"/>
<evidence type="ECO:0000256" key="7">
    <source>
        <dbReference type="RuleBase" id="RU079119"/>
    </source>
</evidence>
<reference evidence="12" key="1">
    <citation type="submission" date="2017-02" db="UniProtKB">
        <authorList>
            <consortium name="WormBaseParasite"/>
        </authorList>
    </citation>
    <scope>IDENTIFICATION</scope>
</reference>
<evidence type="ECO:0000256" key="3">
    <source>
        <dbReference type="ARBA" id="ARBA00022692"/>
    </source>
</evidence>
<keyword evidence="3 7" id="KW-0812">Transmembrane</keyword>
<evidence type="ECO:0000313" key="10">
    <source>
        <dbReference type="Proteomes" id="UP000038040"/>
    </source>
</evidence>
<protein>
    <recommendedName>
        <fullName evidence="7">Palmitoyltransferase</fullName>
        <ecNumber evidence="7">2.3.1.225</ecNumber>
    </recommendedName>
</protein>
<proteinExistence type="inferred from homology"/>
<keyword evidence="5 7" id="KW-0472">Membrane</keyword>
<dbReference type="InterPro" id="IPR039859">
    <property type="entry name" value="PFA4/ZDH16/20/ERF2-like"/>
</dbReference>
<dbReference type="EMBL" id="UYYG01000006">
    <property type="protein sequence ID" value="VDN50710.1"/>
    <property type="molecule type" value="Genomic_DNA"/>
</dbReference>
<accession>A0A0N4UE54</accession>
<dbReference type="WBParaSite" id="DME_0000563801-mRNA-1">
    <property type="protein sequence ID" value="DME_0000563801-mRNA-1"/>
    <property type="gene ID" value="DME_0000563801"/>
</dbReference>
<evidence type="ECO:0000259" key="8">
    <source>
        <dbReference type="Pfam" id="PF01529"/>
    </source>
</evidence>
<dbReference type="Proteomes" id="UP000274756">
    <property type="component" value="Unassembled WGS sequence"/>
</dbReference>